<feature type="transmembrane region" description="Helical" evidence="1">
    <location>
        <begin position="240"/>
        <end position="261"/>
    </location>
</feature>
<accession>A0A0D6JGW5</accession>
<protein>
    <submittedName>
        <fullName evidence="2">Uncharacterized protein</fullName>
    </submittedName>
</protein>
<feature type="transmembrane region" description="Helical" evidence="1">
    <location>
        <begin position="298"/>
        <end position="316"/>
    </location>
</feature>
<dbReference type="RefSeq" id="WP_046479072.1">
    <property type="nucleotide sequence ID" value="NZ_LN829118.1"/>
</dbReference>
<proteinExistence type="predicted"/>
<reference evidence="3" key="1">
    <citation type="submission" date="2015-02" db="EMBL/GenBank/DDBJ databases">
        <authorList>
            <person name="Chooi Y.-H."/>
        </authorList>
    </citation>
    <scope>NUCLEOTIDE SEQUENCE [LARGE SCALE GENOMIC DNA]</scope>
    <source>
        <strain evidence="3">strain Y</strain>
    </source>
</reference>
<keyword evidence="1" id="KW-0472">Membrane</keyword>
<dbReference type="SUPFAM" id="SSF53474">
    <property type="entry name" value="alpha/beta-Hydrolases"/>
    <property type="match status" value="1"/>
</dbReference>
<sequence>MATIVTVHGTFASGPLEGTKWWQRGSRFTTQLQNSVEGDDGTLKIEPCVWDGLNSETSRRAAGKQLMEKLTALETAGEPFVVVGHSHGGSVISAALLHSAKQREPLSGMQRWITVGTPFIKTERQRFLFSRLGIFGKAIYLTLLTFLILGILSVFVGADDREPMLWALAALTFGGPITVFYAILRYMESRRSLRFNRGLLGFAADHYANRWLSLWHAKDEAVQSLKAIKSLDIEIFSREFAASSLNLLAIAIIPFLCLLTLTSEPMMDAIASHVFARIDGAAVDELYPSGGSNIFENAAVLFIGLLVLPTSLILPPEAFRDMSMGGELGLLAAGIAVLLVGAVFLTWAFNGLARVVSHGLSHVLNPMTLSQLKALAYGSDAREDLAIDASEWPVWLTKGFPPLPPEIADGIERESDHAIGRAIPKFRNIVESLAAAETPEATSDVLADYLTWQELIHTSYFDEDRFAKLLAYTIGQCEGFRLTASFEQDADYPEIAKSYAAIVTAAYATTVKG</sequence>
<feature type="transmembrane region" description="Helical" evidence="1">
    <location>
        <begin position="328"/>
        <end position="349"/>
    </location>
</feature>
<evidence type="ECO:0000256" key="1">
    <source>
        <dbReference type="SAM" id="Phobius"/>
    </source>
</evidence>
<dbReference type="OrthoDB" id="5188517at2"/>
<feature type="transmembrane region" description="Helical" evidence="1">
    <location>
        <begin position="164"/>
        <end position="184"/>
    </location>
</feature>
<keyword evidence="3" id="KW-1185">Reference proteome</keyword>
<evidence type="ECO:0000313" key="3">
    <source>
        <dbReference type="Proteomes" id="UP000033187"/>
    </source>
</evidence>
<dbReference type="Proteomes" id="UP000033187">
    <property type="component" value="Chromosome 1"/>
</dbReference>
<dbReference type="Gene3D" id="3.40.50.1820">
    <property type="entry name" value="alpha/beta hydrolase"/>
    <property type="match status" value="1"/>
</dbReference>
<feature type="transmembrane region" description="Helical" evidence="1">
    <location>
        <begin position="134"/>
        <end position="158"/>
    </location>
</feature>
<evidence type="ECO:0000313" key="2">
    <source>
        <dbReference type="EMBL" id="CPR20601.1"/>
    </source>
</evidence>
<gene>
    <name evidence="2" type="ORF">YBN1229_v1_2682</name>
</gene>
<keyword evidence="1" id="KW-0812">Transmembrane</keyword>
<keyword evidence="1" id="KW-1133">Transmembrane helix</keyword>
<dbReference type="KEGG" id="fil:BN1229_v1_3242"/>
<organism evidence="2 3">
    <name type="scientific">Candidatus Filomicrobium marinum</name>
    <dbReference type="NCBI Taxonomy" id="1608628"/>
    <lineage>
        <taxon>Bacteria</taxon>
        <taxon>Pseudomonadati</taxon>
        <taxon>Pseudomonadota</taxon>
        <taxon>Alphaproteobacteria</taxon>
        <taxon>Hyphomicrobiales</taxon>
        <taxon>Hyphomicrobiaceae</taxon>
        <taxon>Filomicrobium</taxon>
    </lineage>
</organism>
<dbReference type="EMBL" id="LN829119">
    <property type="protein sequence ID" value="CPR20601.1"/>
    <property type="molecule type" value="Genomic_DNA"/>
</dbReference>
<dbReference type="KEGG" id="fiy:BN1229_v1_2682"/>
<name>A0A0D6JGW5_9HYPH</name>
<dbReference type="AlphaFoldDB" id="A0A0D6JGW5"/>
<dbReference type="InterPro" id="IPR029058">
    <property type="entry name" value="AB_hydrolase_fold"/>
</dbReference>